<dbReference type="InterPro" id="IPR013087">
    <property type="entry name" value="Znf_C2H2_type"/>
</dbReference>
<gene>
    <name evidence="3" type="ORF">AMORRO_LOCUS3494</name>
</gene>
<dbReference type="EMBL" id="CAJVPV010001715">
    <property type="protein sequence ID" value="CAG8506087.1"/>
    <property type="molecule type" value="Genomic_DNA"/>
</dbReference>
<dbReference type="AlphaFoldDB" id="A0A9N8ZS51"/>
<organism evidence="3 4">
    <name type="scientific">Acaulospora morrowiae</name>
    <dbReference type="NCBI Taxonomy" id="94023"/>
    <lineage>
        <taxon>Eukaryota</taxon>
        <taxon>Fungi</taxon>
        <taxon>Fungi incertae sedis</taxon>
        <taxon>Mucoromycota</taxon>
        <taxon>Glomeromycotina</taxon>
        <taxon>Glomeromycetes</taxon>
        <taxon>Diversisporales</taxon>
        <taxon>Acaulosporaceae</taxon>
        <taxon>Acaulospora</taxon>
    </lineage>
</organism>
<reference evidence="3" key="1">
    <citation type="submission" date="2021-06" db="EMBL/GenBank/DDBJ databases">
        <authorList>
            <person name="Kallberg Y."/>
            <person name="Tangrot J."/>
            <person name="Rosling A."/>
        </authorList>
    </citation>
    <scope>NUCLEOTIDE SEQUENCE</scope>
    <source>
        <strain evidence="3">CL551</strain>
    </source>
</reference>
<keyword evidence="1" id="KW-0863">Zinc-finger</keyword>
<name>A0A9N8ZS51_9GLOM</name>
<dbReference type="GO" id="GO:0008270">
    <property type="term" value="F:zinc ion binding"/>
    <property type="evidence" value="ECO:0007669"/>
    <property type="project" value="UniProtKB-KW"/>
</dbReference>
<evidence type="ECO:0000256" key="1">
    <source>
        <dbReference type="PROSITE-ProRule" id="PRU00042"/>
    </source>
</evidence>
<evidence type="ECO:0000313" key="3">
    <source>
        <dbReference type="EMBL" id="CAG8506087.1"/>
    </source>
</evidence>
<feature type="domain" description="C2H2-type" evidence="2">
    <location>
        <begin position="142"/>
        <end position="168"/>
    </location>
</feature>
<protein>
    <submittedName>
        <fullName evidence="3">15776_t:CDS:1</fullName>
    </submittedName>
</protein>
<keyword evidence="1" id="KW-0862">Zinc</keyword>
<comment type="caution">
    <text evidence="3">The sequence shown here is derived from an EMBL/GenBank/DDBJ whole genome shotgun (WGS) entry which is preliminary data.</text>
</comment>
<dbReference type="Proteomes" id="UP000789342">
    <property type="component" value="Unassembled WGS sequence"/>
</dbReference>
<dbReference type="PROSITE" id="PS00028">
    <property type="entry name" value="ZINC_FINGER_C2H2_1"/>
    <property type="match status" value="1"/>
</dbReference>
<keyword evidence="1" id="KW-0479">Metal-binding</keyword>
<evidence type="ECO:0000259" key="2">
    <source>
        <dbReference type="PROSITE" id="PS50157"/>
    </source>
</evidence>
<accession>A0A9N8ZS51</accession>
<keyword evidence="4" id="KW-1185">Reference proteome</keyword>
<sequence>MCVQIKSFRRLDSLKERSQYVPRPSNISHPKFKFHLTMSLISIYFENIGACVLFTVRSLDVLLENRRYMIVCLNGQNENGLSSGIFTGYATGRSLNSSRFVEGTTSQFVHAPINGIYLVNSNEELTLVGYISQENLISLYRHYCPVCWLLLRFPSNLTIHSRFHNGDR</sequence>
<evidence type="ECO:0000313" key="4">
    <source>
        <dbReference type="Proteomes" id="UP000789342"/>
    </source>
</evidence>
<dbReference type="PROSITE" id="PS50157">
    <property type="entry name" value="ZINC_FINGER_C2H2_2"/>
    <property type="match status" value="1"/>
</dbReference>
<proteinExistence type="predicted"/>
<feature type="non-terminal residue" evidence="3">
    <location>
        <position position="168"/>
    </location>
</feature>